<dbReference type="SUPFAM" id="SSF47413">
    <property type="entry name" value="lambda repressor-like DNA-binding domains"/>
    <property type="match status" value="1"/>
</dbReference>
<dbReference type="Proteomes" id="UP000593994">
    <property type="component" value="Chromosome"/>
</dbReference>
<name>A0A7S7RNM5_9BACT</name>
<dbReference type="PANTHER" id="PTHR46797:SF1">
    <property type="entry name" value="METHYLPHOSPHONATE SYNTHASE"/>
    <property type="match status" value="1"/>
</dbReference>
<dbReference type="GO" id="GO:0003677">
    <property type="term" value="F:DNA binding"/>
    <property type="evidence" value="ECO:0007669"/>
    <property type="project" value="UniProtKB-KW"/>
</dbReference>
<dbReference type="CDD" id="cd00093">
    <property type="entry name" value="HTH_XRE"/>
    <property type="match status" value="1"/>
</dbReference>
<proteinExistence type="predicted"/>
<dbReference type="PROSITE" id="PS50943">
    <property type="entry name" value="HTH_CROC1"/>
    <property type="match status" value="1"/>
</dbReference>
<keyword evidence="1" id="KW-0238">DNA-binding</keyword>
<dbReference type="KEGG" id="sbal:HUE88_03175"/>
<dbReference type="InterPro" id="IPR001387">
    <property type="entry name" value="Cro/C1-type_HTH"/>
</dbReference>
<evidence type="ECO:0000259" key="2">
    <source>
        <dbReference type="PROSITE" id="PS50943"/>
    </source>
</evidence>
<dbReference type="GO" id="GO:0005829">
    <property type="term" value="C:cytosol"/>
    <property type="evidence" value="ECO:0007669"/>
    <property type="project" value="TreeGrafter"/>
</dbReference>
<protein>
    <submittedName>
        <fullName evidence="3">Helix-turn-helix transcriptional regulator</fullName>
    </submittedName>
</protein>
<sequence>MKKVTRRFLLKLFEIGQMIKELRKEKGITQEQLAKNSAISRVTLGKLERGQMGSVSIKTLDIILNALDYEIDFSKKDKYSFGLPTLDEFK</sequence>
<gene>
    <name evidence="3" type="ORF">HUE88_03175</name>
</gene>
<evidence type="ECO:0000313" key="3">
    <source>
        <dbReference type="EMBL" id="QOY52706.1"/>
    </source>
</evidence>
<dbReference type="SMART" id="SM00530">
    <property type="entry name" value="HTH_XRE"/>
    <property type="match status" value="1"/>
</dbReference>
<dbReference type="Gene3D" id="1.10.260.40">
    <property type="entry name" value="lambda repressor-like DNA-binding domains"/>
    <property type="match status" value="1"/>
</dbReference>
<dbReference type="Pfam" id="PF01381">
    <property type="entry name" value="HTH_3"/>
    <property type="match status" value="1"/>
</dbReference>
<dbReference type="GO" id="GO:0003700">
    <property type="term" value="F:DNA-binding transcription factor activity"/>
    <property type="evidence" value="ECO:0007669"/>
    <property type="project" value="TreeGrafter"/>
</dbReference>
<evidence type="ECO:0000256" key="1">
    <source>
        <dbReference type="ARBA" id="ARBA00023125"/>
    </source>
</evidence>
<feature type="domain" description="HTH cro/C1-type" evidence="2">
    <location>
        <begin position="19"/>
        <end position="74"/>
    </location>
</feature>
<keyword evidence="4" id="KW-1185">Reference proteome</keyword>
<reference evidence="3 4" key="1">
    <citation type="submission" date="2020-05" db="EMBL/GenBank/DDBJ databases">
        <title>Sulfurimonas marisnigri, sp. nov., and Sulfurimonas baltica, sp. nov., manganese oxide reducing chemolithoautotrophs of the class Epsilonproteobacteria isolated from the pelagic redoxclines of the Black and Baltic Seas and emended description of the genus Sulfurimonas.</title>
        <authorList>
            <person name="Henkel J.V."/>
            <person name="Laudan C."/>
            <person name="Werner J."/>
            <person name="Neu T."/>
            <person name="Plewe S."/>
            <person name="Sproer C."/>
            <person name="Bunk B."/>
            <person name="Schulz-Vogt H.N."/>
        </authorList>
    </citation>
    <scope>NUCLEOTIDE SEQUENCE [LARGE SCALE GENOMIC DNA]</scope>
    <source>
        <strain evidence="3 4">GD2</strain>
    </source>
</reference>
<dbReference type="InterPro" id="IPR010982">
    <property type="entry name" value="Lambda_DNA-bd_dom_sf"/>
</dbReference>
<dbReference type="AlphaFoldDB" id="A0A7S7RNM5"/>
<dbReference type="InterPro" id="IPR050807">
    <property type="entry name" value="TransReg_Diox_bact_type"/>
</dbReference>
<dbReference type="PANTHER" id="PTHR46797">
    <property type="entry name" value="HTH-TYPE TRANSCRIPTIONAL REGULATOR"/>
    <property type="match status" value="1"/>
</dbReference>
<organism evidence="3 4">
    <name type="scientific">Candidatus Sulfurimonas baltica</name>
    <dbReference type="NCBI Taxonomy" id="2740404"/>
    <lineage>
        <taxon>Bacteria</taxon>
        <taxon>Pseudomonadati</taxon>
        <taxon>Campylobacterota</taxon>
        <taxon>Epsilonproteobacteria</taxon>
        <taxon>Campylobacterales</taxon>
        <taxon>Sulfurimonadaceae</taxon>
        <taxon>Sulfurimonas</taxon>
    </lineage>
</organism>
<dbReference type="EMBL" id="CP054492">
    <property type="protein sequence ID" value="QOY52706.1"/>
    <property type="molecule type" value="Genomic_DNA"/>
</dbReference>
<evidence type="ECO:0000313" key="4">
    <source>
        <dbReference type="Proteomes" id="UP000593994"/>
    </source>
</evidence>
<accession>A0A7S7RNM5</accession>